<comment type="caution">
    <text evidence="2">The sequence shown here is derived from an EMBL/GenBank/DDBJ whole genome shotgun (WGS) entry which is preliminary data.</text>
</comment>
<name>A0A502CG38_9SPHN</name>
<protein>
    <recommendedName>
        <fullName evidence="1">Type VII secretion system protein EssD-like domain-containing protein</fullName>
    </recommendedName>
</protein>
<dbReference type="Pfam" id="PF13930">
    <property type="entry name" value="Endonuclea_NS_2"/>
    <property type="match status" value="1"/>
</dbReference>
<organism evidence="2 3">
    <name type="scientific">Sphingomonas oligophenolica</name>
    <dbReference type="NCBI Taxonomy" id="301154"/>
    <lineage>
        <taxon>Bacteria</taxon>
        <taxon>Pseudomonadati</taxon>
        <taxon>Pseudomonadota</taxon>
        <taxon>Alphaproteobacteria</taxon>
        <taxon>Sphingomonadales</taxon>
        <taxon>Sphingomonadaceae</taxon>
        <taxon>Sphingomonas</taxon>
    </lineage>
</organism>
<dbReference type="RefSeq" id="WP_140871653.1">
    <property type="nucleotide sequence ID" value="NZ_RCZK01000007.1"/>
</dbReference>
<evidence type="ECO:0000313" key="2">
    <source>
        <dbReference type="EMBL" id="TPG12137.1"/>
    </source>
</evidence>
<dbReference type="AlphaFoldDB" id="A0A502CG38"/>
<gene>
    <name evidence="2" type="ORF">EAH84_10345</name>
</gene>
<dbReference type="OrthoDB" id="7182479at2"/>
<dbReference type="Proteomes" id="UP000318413">
    <property type="component" value="Unassembled WGS sequence"/>
</dbReference>
<reference evidence="2 3" key="1">
    <citation type="journal article" date="2019" name="Environ. Microbiol.">
        <title>Species interactions and distinct microbial communities in high Arctic permafrost affected cryosols are associated with the CH4 and CO2 gas fluxes.</title>
        <authorList>
            <person name="Altshuler I."/>
            <person name="Hamel J."/>
            <person name="Turney S."/>
            <person name="Magnuson E."/>
            <person name="Levesque R."/>
            <person name="Greer C."/>
            <person name="Whyte L.G."/>
        </authorList>
    </citation>
    <scope>NUCLEOTIDE SEQUENCE [LARGE SCALE GENOMIC DNA]</scope>
    <source>
        <strain evidence="2 3">S5.1</strain>
    </source>
</reference>
<evidence type="ECO:0000313" key="3">
    <source>
        <dbReference type="Proteomes" id="UP000318413"/>
    </source>
</evidence>
<evidence type="ECO:0000259" key="1">
    <source>
        <dbReference type="Pfam" id="PF13930"/>
    </source>
</evidence>
<sequence>MTEACTLGIATASVVISNIAMRLTIQPAVHPNRSLIRPFNGPTAAFNHFAQDAHFNMGGYRQLEGRIAKLVRQGRKVDIIFTPHYPNYSLRPDTITVEYRSTGHSEKKNFANRKGGK</sequence>
<keyword evidence="3" id="KW-1185">Reference proteome</keyword>
<proteinExistence type="predicted"/>
<dbReference type="InterPro" id="IPR044929">
    <property type="entry name" value="DNA/RNA_non-sp_Endonuclease_sf"/>
</dbReference>
<feature type="domain" description="Type VII secretion system protein EssD-like" evidence="1">
    <location>
        <begin position="39"/>
        <end position="102"/>
    </location>
</feature>
<dbReference type="EMBL" id="RCZK01000007">
    <property type="protein sequence ID" value="TPG12137.1"/>
    <property type="molecule type" value="Genomic_DNA"/>
</dbReference>
<dbReference type="Gene3D" id="3.40.570.10">
    <property type="entry name" value="Extracellular Endonuclease, subunit A"/>
    <property type="match status" value="1"/>
</dbReference>
<accession>A0A502CG38</accession>
<dbReference type="InterPro" id="IPR044927">
    <property type="entry name" value="Endonuclea_NS_2"/>
</dbReference>